<dbReference type="AlphaFoldDB" id="A0A561S9D3"/>
<evidence type="ECO:0000313" key="3">
    <source>
        <dbReference type="Proteomes" id="UP000317940"/>
    </source>
</evidence>
<dbReference type="EMBL" id="VIWT01000009">
    <property type="protein sequence ID" value="TWF71476.1"/>
    <property type="molecule type" value="Genomic_DNA"/>
</dbReference>
<feature type="transmembrane region" description="Helical" evidence="1">
    <location>
        <begin position="121"/>
        <end position="140"/>
    </location>
</feature>
<keyword evidence="3" id="KW-1185">Reference proteome</keyword>
<protein>
    <submittedName>
        <fullName evidence="2">Uncharacterized protein</fullName>
    </submittedName>
</protein>
<sequence length="154" mass="15402">MRWGYLRSRLAVVMTGTGLGLFVAGATTGLLAGSVGAFAEVRSGEGAAGLLALPVLGMIAALFGAPAGILPGAASGLLIACAGSRGRIRGGLLGWLAALTAVCTLALEGIGVGLLTGDRALVLPFLAGVPFALFATRFLTPQVGELSRRLTGRR</sequence>
<accession>A0A561S9D3</accession>
<reference evidence="2 3" key="1">
    <citation type="submission" date="2019-06" db="EMBL/GenBank/DDBJ databases">
        <title>Sequencing the genomes of 1000 actinobacteria strains.</title>
        <authorList>
            <person name="Klenk H.-P."/>
        </authorList>
    </citation>
    <scope>NUCLEOTIDE SEQUENCE [LARGE SCALE GENOMIC DNA]</scope>
    <source>
        <strain evidence="2 3">DSM 44826</strain>
    </source>
</reference>
<organism evidence="2 3">
    <name type="scientific">Kitasatospora viridis</name>
    <dbReference type="NCBI Taxonomy" id="281105"/>
    <lineage>
        <taxon>Bacteria</taxon>
        <taxon>Bacillati</taxon>
        <taxon>Actinomycetota</taxon>
        <taxon>Actinomycetes</taxon>
        <taxon>Kitasatosporales</taxon>
        <taxon>Streptomycetaceae</taxon>
        <taxon>Kitasatospora</taxon>
    </lineage>
</organism>
<feature type="transmembrane region" description="Helical" evidence="1">
    <location>
        <begin position="92"/>
        <end position="115"/>
    </location>
</feature>
<keyword evidence="1" id="KW-0812">Transmembrane</keyword>
<feature type="transmembrane region" description="Helical" evidence="1">
    <location>
        <begin position="55"/>
        <end position="80"/>
    </location>
</feature>
<name>A0A561S9D3_9ACTN</name>
<evidence type="ECO:0000313" key="2">
    <source>
        <dbReference type="EMBL" id="TWF71476.1"/>
    </source>
</evidence>
<proteinExistence type="predicted"/>
<evidence type="ECO:0000256" key="1">
    <source>
        <dbReference type="SAM" id="Phobius"/>
    </source>
</evidence>
<keyword evidence="1" id="KW-1133">Transmembrane helix</keyword>
<dbReference type="Proteomes" id="UP000317940">
    <property type="component" value="Unassembled WGS sequence"/>
</dbReference>
<keyword evidence="1" id="KW-0472">Membrane</keyword>
<gene>
    <name evidence="2" type="ORF">FHX73_19106</name>
</gene>
<comment type="caution">
    <text evidence="2">The sequence shown here is derived from an EMBL/GenBank/DDBJ whole genome shotgun (WGS) entry which is preliminary data.</text>
</comment>